<sequence>MTFPQAPSERSSRTRWLKIAATVWLLLTSTLAVVNSVGLSRLTEQAEASAQDAHVQALGLRLAELEQQAEVDRRRPTPLSQAEFATAQQALDERIARVEAAQSADSLAIDLQTLQARVHGIETRLEEARKTTAVAARRAPEVTKPALPAPPFQVVGVELRGGERFLSVAPMAATSLGSVRLLREGDAESGWHLQSIEARAAVFRVDGQVQRLAVP</sequence>
<evidence type="ECO:0000313" key="1">
    <source>
        <dbReference type="EMBL" id="ARP93470.1"/>
    </source>
</evidence>
<dbReference type="OrthoDB" id="8562328at2"/>
<dbReference type="STRING" id="463040.CAL15_03205"/>
<organism evidence="1 2">
    <name type="scientific">Bordetella genomosp. 13</name>
    <dbReference type="NCBI Taxonomy" id="463040"/>
    <lineage>
        <taxon>Bacteria</taxon>
        <taxon>Pseudomonadati</taxon>
        <taxon>Pseudomonadota</taxon>
        <taxon>Betaproteobacteria</taxon>
        <taxon>Burkholderiales</taxon>
        <taxon>Alcaligenaceae</taxon>
        <taxon>Bordetella</taxon>
    </lineage>
</organism>
<gene>
    <name evidence="1" type="ORF">CAL15_03205</name>
</gene>
<dbReference type="RefSeq" id="WP_033470558.1">
    <property type="nucleotide sequence ID" value="NZ_CP021111.1"/>
</dbReference>
<reference evidence="1 2" key="1">
    <citation type="submission" date="2017-05" db="EMBL/GenBank/DDBJ databases">
        <title>Complete and WGS of Bordetella genogroups.</title>
        <authorList>
            <person name="Spilker T."/>
            <person name="LiPuma J."/>
        </authorList>
    </citation>
    <scope>NUCLEOTIDE SEQUENCE [LARGE SCALE GENOMIC DNA]</scope>
    <source>
        <strain evidence="1 2">AU7206</strain>
    </source>
</reference>
<name>A0A1W6Z8L2_9BORD</name>
<evidence type="ECO:0000313" key="2">
    <source>
        <dbReference type="Proteomes" id="UP000194161"/>
    </source>
</evidence>
<dbReference type="KEGG" id="bgm:CAL15_03205"/>
<accession>A0A1W6Z8L2</accession>
<protein>
    <submittedName>
        <fullName evidence="1">Uncharacterized protein</fullName>
    </submittedName>
</protein>
<dbReference type="AlphaFoldDB" id="A0A1W6Z8L2"/>
<proteinExistence type="predicted"/>
<dbReference type="EMBL" id="CP021111">
    <property type="protein sequence ID" value="ARP93470.1"/>
    <property type="molecule type" value="Genomic_DNA"/>
</dbReference>
<keyword evidence="2" id="KW-1185">Reference proteome</keyword>
<dbReference type="Proteomes" id="UP000194161">
    <property type="component" value="Chromosome"/>
</dbReference>